<evidence type="ECO:0000313" key="2">
    <source>
        <dbReference type="EMBL" id="CAB1210339.1"/>
    </source>
</evidence>
<organism evidence="2 3">
    <name type="scientific">Acinetobacter bouvetii</name>
    <dbReference type="NCBI Taxonomy" id="202951"/>
    <lineage>
        <taxon>Bacteria</taxon>
        <taxon>Pseudomonadati</taxon>
        <taxon>Pseudomonadota</taxon>
        <taxon>Gammaproteobacteria</taxon>
        <taxon>Moraxellales</taxon>
        <taxon>Moraxellaceae</taxon>
        <taxon>Acinetobacter</taxon>
    </lineage>
</organism>
<dbReference type="EMBL" id="CADDTS010000014">
    <property type="protein sequence ID" value="CAB1210339.1"/>
    <property type="molecule type" value="Genomic_DNA"/>
</dbReference>
<dbReference type="AlphaFoldDB" id="A0A811G7C1"/>
<evidence type="ECO:0000256" key="1">
    <source>
        <dbReference type="SAM" id="Phobius"/>
    </source>
</evidence>
<dbReference type="Proteomes" id="UP000489961">
    <property type="component" value="Unassembled WGS sequence"/>
</dbReference>
<evidence type="ECO:0000313" key="3">
    <source>
        <dbReference type="Proteomes" id="UP000489961"/>
    </source>
</evidence>
<dbReference type="InterPro" id="IPR023829">
    <property type="entry name" value="PGA_PgaD"/>
</dbReference>
<comment type="caution">
    <text evidence="2">The sequence shown here is derived from an EMBL/GenBank/DDBJ whole genome shotgun (WGS) entry which is preliminary data.</text>
</comment>
<evidence type="ECO:0008006" key="4">
    <source>
        <dbReference type="Google" id="ProtNLM"/>
    </source>
</evidence>
<feature type="transmembrane region" description="Helical" evidence="1">
    <location>
        <begin position="39"/>
        <end position="60"/>
    </location>
</feature>
<protein>
    <recommendedName>
        <fullName evidence="4">Poly-beta-1,6-N-acetyl-D-glucosamine biosynthesis protein PgaD</fullName>
    </recommendedName>
</protein>
<gene>
    <name evidence="2" type="ORF">SFB21_0761</name>
</gene>
<dbReference type="RefSeq" id="WP_174558725.1">
    <property type="nucleotide sequence ID" value="NZ_CADDTS010000014.1"/>
</dbReference>
<keyword evidence="1" id="KW-0472">Membrane</keyword>
<keyword evidence="1" id="KW-0812">Transmembrane</keyword>
<feature type="transmembrane region" description="Helical" evidence="1">
    <location>
        <begin position="80"/>
        <end position="104"/>
    </location>
</feature>
<keyword evidence="1" id="KW-1133">Transmembrane helix</keyword>
<reference evidence="2 3" key="1">
    <citation type="submission" date="2020-02" db="EMBL/GenBank/DDBJ databases">
        <authorList>
            <person name="Chaudhuri R."/>
        </authorList>
    </citation>
    <scope>NUCLEOTIDE SEQUENCE [LARGE SCALE GENOMIC DNA]</scope>
    <source>
        <strain evidence="2">SFB21</strain>
    </source>
</reference>
<name>A0A811G7C1_9GAMM</name>
<proteinExistence type="predicted"/>
<sequence>MTKVYKYYLIEDESKLELPEYIDRPEYVRNKSVGYSLQIVGWFVFMWLFMPILTILFWWFEGKTIYQQLVIQARPDSPLSLINIMTMILVFTGILFLWATYNWIRFHGKDRRKAPSAINEQQLASSFKVSTTDIVNMQQARNLTLYYDHKGALEFFEANHQLKKRISA</sequence>
<dbReference type="NCBIfam" id="TIGR03940">
    <property type="entry name" value="PGA_PgaD"/>
    <property type="match status" value="1"/>
</dbReference>
<accession>A0A811G7C1</accession>
<dbReference type="GO" id="GO:0043709">
    <property type="term" value="P:cell adhesion involved in single-species biofilm formation"/>
    <property type="evidence" value="ECO:0007669"/>
    <property type="project" value="InterPro"/>
</dbReference>
<dbReference type="Pfam" id="PF13994">
    <property type="entry name" value="PgaD"/>
    <property type="match status" value="1"/>
</dbReference>